<dbReference type="PANTHER" id="PTHR46455">
    <property type="entry name" value="SET AND MYND DOMAIN CONTAINING, ARTHROPOD-SPECIFIC, MEMBER 4, ISOFORM A"/>
    <property type="match status" value="1"/>
</dbReference>
<organism evidence="2 3">
    <name type="scientific">Zophobas morio</name>
    <dbReference type="NCBI Taxonomy" id="2755281"/>
    <lineage>
        <taxon>Eukaryota</taxon>
        <taxon>Metazoa</taxon>
        <taxon>Ecdysozoa</taxon>
        <taxon>Arthropoda</taxon>
        <taxon>Hexapoda</taxon>
        <taxon>Insecta</taxon>
        <taxon>Pterygota</taxon>
        <taxon>Neoptera</taxon>
        <taxon>Endopterygota</taxon>
        <taxon>Coleoptera</taxon>
        <taxon>Polyphaga</taxon>
        <taxon>Cucujiformia</taxon>
        <taxon>Tenebrionidae</taxon>
        <taxon>Zophobas</taxon>
    </lineage>
</organism>
<dbReference type="Gene3D" id="6.10.140.2220">
    <property type="match status" value="1"/>
</dbReference>
<evidence type="ECO:0000313" key="2">
    <source>
        <dbReference type="EMBL" id="KAJ3656469.1"/>
    </source>
</evidence>
<sequence length="483" mass="54973">MQRNIDTLTKTIHKYLERNSLYVENPPWEIRKSDLGGFGVFAARSIETGELIFRDYPIILGPRAALTCPPLCVNCYGKDNLRPCEKKCGLKLCSDKCQNSSKHQKECKIVRQWQTRPIPEELSEKLGKVFSPIRAILLSDEDKKVVRCLKAHISDQHGFEVDVMKKVLYLDVKEDEEMFMRFVCCVMDANAFEVIVGSENNQSSVKGLYPLGSLANHSCTPNTIHVFDNNQHMIVRASTFIPKGTEIFHSYSRVIWGTPTRRFHLFRTKHFLCKCQRCEDPTEFGSYVSAILCKNCKTGKVIPIDPLIHNGKWQCEGCAESINKKDVAALSSLLGSTLNSFTNDDVEIMLKFITTKLATVVPENNETVVELKYKLIWILGHERGFTWTELSDDHLLAKEKFCGELLALLELLRLGQCKMRGLLLYELYCCHAEQKRRQAKAGSASKTSDKSLLLEAADILMYDVGAPPEIKKLWPDEIKLREQ</sequence>
<dbReference type="EMBL" id="JALNTZ010000004">
    <property type="protein sequence ID" value="KAJ3656469.1"/>
    <property type="molecule type" value="Genomic_DNA"/>
</dbReference>
<dbReference type="PROSITE" id="PS50280">
    <property type="entry name" value="SET"/>
    <property type="match status" value="1"/>
</dbReference>
<comment type="caution">
    <text evidence="2">The sequence shown here is derived from an EMBL/GenBank/DDBJ whole genome shotgun (WGS) entry which is preliminary data.</text>
</comment>
<name>A0AA38MHS8_9CUCU</name>
<keyword evidence="3" id="KW-1185">Reference proteome</keyword>
<dbReference type="Gene3D" id="2.170.270.10">
    <property type="entry name" value="SET domain"/>
    <property type="match status" value="1"/>
</dbReference>
<evidence type="ECO:0000313" key="3">
    <source>
        <dbReference type="Proteomes" id="UP001168821"/>
    </source>
</evidence>
<dbReference type="SUPFAM" id="SSF82199">
    <property type="entry name" value="SET domain"/>
    <property type="match status" value="1"/>
</dbReference>
<dbReference type="Pfam" id="PF00856">
    <property type="entry name" value="SET"/>
    <property type="match status" value="1"/>
</dbReference>
<dbReference type="GO" id="GO:0008757">
    <property type="term" value="F:S-adenosylmethionine-dependent methyltransferase activity"/>
    <property type="evidence" value="ECO:0007669"/>
    <property type="project" value="UniProtKB-ARBA"/>
</dbReference>
<dbReference type="SMART" id="SM00317">
    <property type="entry name" value="SET"/>
    <property type="match status" value="1"/>
</dbReference>
<dbReference type="PANTHER" id="PTHR46455:SF3">
    <property type="entry name" value="SET AND MYND DOMAIN CONTAINING, ARTHROPOD-SPECIFIC, MEMBER 9, ISOFORM A-RELATED"/>
    <property type="match status" value="1"/>
</dbReference>
<dbReference type="GO" id="GO:0008170">
    <property type="term" value="F:N-methyltransferase activity"/>
    <property type="evidence" value="ECO:0007669"/>
    <property type="project" value="UniProtKB-ARBA"/>
</dbReference>
<dbReference type="GO" id="GO:0008276">
    <property type="term" value="F:protein methyltransferase activity"/>
    <property type="evidence" value="ECO:0007669"/>
    <property type="project" value="UniProtKB-ARBA"/>
</dbReference>
<dbReference type="CDD" id="cd20071">
    <property type="entry name" value="SET_SMYD"/>
    <property type="match status" value="1"/>
</dbReference>
<dbReference type="InterPro" id="IPR001214">
    <property type="entry name" value="SET_dom"/>
</dbReference>
<dbReference type="InterPro" id="IPR046341">
    <property type="entry name" value="SET_dom_sf"/>
</dbReference>
<dbReference type="AlphaFoldDB" id="A0AA38MHS8"/>
<gene>
    <name evidence="2" type="ORF">Zmor_015543</name>
</gene>
<dbReference type="Proteomes" id="UP001168821">
    <property type="component" value="Unassembled WGS sequence"/>
</dbReference>
<evidence type="ECO:0000259" key="1">
    <source>
        <dbReference type="PROSITE" id="PS50280"/>
    </source>
</evidence>
<protein>
    <recommendedName>
        <fullName evidence="1">SET domain-containing protein</fullName>
    </recommendedName>
</protein>
<dbReference type="InterPro" id="IPR053010">
    <property type="entry name" value="SET_SmydA-8"/>
</dbReference>
<reference evidence="2" key="1">
    <citation type="journal article" date="2023" name="G3 (Bethesda)">
        <title>Whole genome assemblies of Zophobas morio and Tenebrio molitor.</title>
        <authorList>
            <person name="Kaur S."/>
            <person name="Stinson S.A."/>
            <person name="diCenzo G.C."/>
        </authorList>
    </citation>
    <scope>NUCLEOTIDE SEQUENCE</scope>
    <source>
        <strain evidence="2">QUZm001</strain>
    </source>
</reference>
<dbReference type="Gene3D" id="1.10.220.160">
    <property type="match status" value="1"/>
</dbReference>
<accession>A0AA38MHS8</accession>
<proteinExistence type="predicted"/>
<feature type="domain" description="SET" evidence="1">
    <location>
        <begin position="26"/>
        <end position="252"/>
    </location>
</feature>